<sequence>MDMFFGILNLFWQIISSLSVIVTLFCFVYPEGAYPIISFVFNKIKERRLKKTMLNITLIFDYDCNILNDTPNFKEDIDELFKHYGLISDMEGNIIKGNLKRRNFPIYSKFRIPLDAETNLHFTQAVDISFEKFNDCMLSLFDNIRELFKLNYISNIDGKVNIRVKTSFNKNKLVNLLGDNILGNFSIITENGEVTLIYNGELVVESIDFIKEIILALEDI</sequence>
<accession>A0AA87CHQ8</accession>
<name>A0AA87CHQ8_9CAUD</name>
<evidence type="ECO:0000256" key="1">
    <source>
        <dbReference type="SAM" id="Phobius"/>
    </source>
</evidence>
<reference evidence="2 3" key="1">
    <citation type="journal article" date="2023" name="Nat. Microbiol.">
        <title>A compendium of viruses from methanogenic archaea reveals their diversity and adaptations to the gut environment.</title>
        <authorList>
            <person name="Medvedeva S."/>
            <person name="Borrel G."/>
            <person name="Krupovic M."/>
            <person name="Gribaldo S."/>
        </authorList>
    </citation>
    <scope>NUCLEOTIDE SEQUENCE [LARGE SCALE GENOMIC DNA]</scope>
</reference>
<protein>
    <submittedName>
        <fullName evidence="2">Uncharacterized protein</fullName>
    </submittedName>
</protein>
<evidence type="ECO:0000313" key="2">
    <source>
        <dbReference type="EMBL" id="DBA35407.1"/>
    </source>
</evidence>
<dbReference type="EMBL" id="BK063677">
    <property type="protein sequence ID" value="DBA35407.1"/>
    <property type="molecule type" value="Genomic_DNA"/>
</dbReference>
<dbReference type="RefSeq" id="YP_013605370.1">
    <property type="nucleotide sequence ID" value="NC_133305.1"/>
</dbReference>
<keyword evidence="1" id="KW-0812">Transmembrane</keyword>
<gene>
    <name evidence="2" type="ORF">vir080_00034</name>
</gene>
<keyword evidence="1" id="KW-1133">Transmembrane helix</keyword>
<feature type="transmembrane region" description="Helical" evidence="1">
    <location>
        <begin position="12"/>
        <end position="41"/>
    </location>
</feature>
<keyword evidence="1" id="KW-0472">Membrane</keyword>
<dbReference type="GeneID" id="300198789"/>
<dbReference type="Proteomes" id="UP001302529">
    <property type="component" value="Segment"/>
</dbReference>
<keyword evidence="3" id="KW-1185">Reference proteome</keyword>
<evidence type="ECO:0000313" key="3">
    <source>
        <dbReference type="Proteomes" id="UP001302529"/>
    </source>
</evidence>
<organism evidence="2 3">
    <name type="scientific">Caudoviricetes sp. vir080</name>
    <dbReference type="NCBI Taxonomy" id="3068353"/>
    <lineage>
        <taxon>Viruses</taxon>
        <taxon>Duplodnaviria</taxon>
        <taxon>Heunggongvirae</taxon>
        <taxon>Uroviricota</taxon>
        <taxon>Caudoviricetes</taxon>
    </lineage>
</organism>
<proteinExistence type="predicted"/>